<name>A0A6G0VQA2_APHCR</name>
<proteinExistence type="predicted"/>
<sequence>RRDPVLWAAYTRGWDDRTVVFRRAINANPTPAVTARSRSPRRPAHPAGAKRPPPTPPSARLLRPPPQPLMAAPVTRPRTSTTSTPPVNGAPATSKSTTTNQEAARAPPNARSRQNAARLQQHREAY</sequence>
<accession>A0A6G0VQA2</accession>
<feature type="non-terminal residue" evidence="2">
    <location>
        <position position="1"/>
    </location>
</feature>
<comment type="caution">
    <text evidence="2">The sequence shown here is derived from an EMBL/GenBank/DDBJ whole genome shotgun (WGS) entry which is preliminary data.</text>
</comment>
<gene>
    <name evidence="2" type="ORF">FWK35_00036465</name>
</gene>
<evidence type="ECO:0000313" key="2">
    <source>
        <dbReference type="EMBL" id="KAF0702028.1"/>
    </source>
</evidence>
<feature type="compositionally biased region" description="Polar residues" evidence="1">
    <location>
        <begin position="91"/>
        <end position="102"/>
    </location>
</feature>
<dbReference type="AlphaFoldDB" id="A0A6G0VQA2"/>
<dbReference type="EMBL" id="VUJU01014461">
    <property type="protein sequence ID" value="KAF0702028.1"/>
    <property type="molecule type" value="Genomic_DNA"/>
</dbReference>
<evidence type="ECO:0000313" key="3">
    <source>
        <dbReference type="Proteomes" id="UP000478052"/>
    </source>
</evidence>
<feature type="region of interest" description="Disordered" evidence="1">
    <location>
        <begin position="24"/>
        <end position="126"/>
    </location>
</feature>
<reference evidence="2 3" key="1">
    <citation type="submission" date="2019-08" db="EMBL/GenBank/DDBJ databases">
        <title>Whole genome of Aphis craccivora.</title>
        <authorList>
            <person name="Voronova N.V."/>
            <person name="Shulinski R.S."/>
            <person name="Bandarenka Y.V."/>
            <person name="Zhorov D.G."/>
            <person name="Warner D."/>
        </authorList>
    </citation>
    <scope>NUCLEOTIDE SEQUENCE [LARGE SCALE GENOMIC DNA]</scope>
    <source>
        <strain evidence="2">180601</strain>
        <tissue evidence="2">Whole Body</tissue>
    </source>
</reference>
<organism evidence="2 3">
    <name type="scientific">Aphis craccivora</name>
    <name type="common">Cowpea aphid</name>
    <dbReference type="NCBI Taxonomy" id="307492"/>
    <lineage>
        <taxon>Eukaryota</taxon>
        <taxon>Metazoa</taxon>
        <taxon>Ecdysozoa</taxon>
        <taxon>Arthropoda</taxon>
        <taxon>Hexapoda</taxon>
        <taxon>Insecta</taxon>
        <taxon>Pterygota</taxon>
        <taxon>Neoptera</taxon>
        <taxon>Paraneoptera</taxon>
        <taxon>Hemiptera</taxon>
        <taxon>Sternorrhyncha</taxon>
        <taxon>Aphidomorpha</taxon>
        <taxon>Aphidoidea</taxon>
        <taxon>Aphididae</taxon>
        <taxon>Aphidini</taxon>
        <taxon>Aphis</taxon>
        <taxon>Aphis</taxon>
    </lineage>
</organism>
<evidence type="ECO:0000256" key="1">
    <source>
        <dbReference type="SAM" id="MobiDB-lite"/>
    </source>
</evidence>
<feature type="compositionally biased region" description="Low complexity" evidence="1">
    <location>
        <begin position="69"/>
        <end position="87"/>
    </location>
</feature>
<dbReference type="Proteomes" id="UP000478052">
    <property type="component" value="Unassembled WGS sequence"/>
</dbReference>
<feature type="compositionally biased region" description="Pro residues" evidence="1">
    <location>
        <begin position="51"/>
        <end position="68"/>
    </location>
</feature>
<protein>
    <submittedName>
        <fullName evidence="2">Mucin-2-like</fullName>
    </submittedName>
</protein>
<keyword evidence="3" id="KW-1185">Reference proteome</keyword>